<dbReference type="Proteomes" id="UP000824120">
    <property type="component" value="Chromosome 11"/>
</dbReference>
<gene>
    <name evidence="1" type="ORF">H5410_056030</name>
</gene>
<sequence length="77" mass="8909">NFDAAVTWQSHVTPRGSGWNSRFKNKCFKRLTSREFRGESSGDLGNARGGFWGSIRRPFGGEKIRYRELEHAWSAFR</sequence>
<dbReference type="EMBL" id="JACXVP010000011">
    <property type="protein sequence ID" value="KAG5575896.1"/>
    <property type="molecule type" value="Genomic_DNA"/>
</dbReference>
<organism evidence="1 2">
    <name type="scientific">Solanum commersonii</name>
    <name type="common">Commerson's wild potato</name>
    <name type="synonym">Commerson's nightshade</name>
    <dbReference type="NCBI Taxonomy" id="4109"/>
    <lineage>
        <taxon>Eukaryota</taxon>
        <taxon>Viridiplantae</taxon>
        <taxon>Streptophyta</taxon>
        <taxon>Embryophyta</taxon>
        <taxon>Tracheophyta</taxon>
        <taxon>Spermatophyta</taxon>
        <taxon>Magnoliopsida</taxon>
        <taxon>eudicotyledons</taxon>
        <taxon>Gunneridae</taxon>
        <taxon>Pentapetalae</taxon>
        <taxon>asterids</taxon>
        <taxon>lamiids</taxon>
        <taxon>Solanales</taxon>
        <taxon>Solanaceae</taxon>
        <taxon>Solanoideae</taxon>
        <taxon>Solaneae</taxon>
        <taxon>Solanum</taxon>
    </lineage>
</organism>
<feature type="non-terminal residue" evidence="1">
    <location>
        <position position="77"/>
    </location>
</feature>
<keyword evidence="2" id="KW-1185">Reference proteome</keyword>
<reference evidence="1 2" key="1">
    <citation type="submission" date="2020-09" db="EMBL/GenBank/DDBJ databases">
        <title>De no assembly of potato wild relative species, Solanum commersonii.</title>
        <authorList>
            <person name="Cho K."/>
        </authorList>
    </citation>
    <scope>NUCLEOTIDE SEQUENCE [LARGE SCALE GENOMIC DNA]</scope>
    <source>
        <strain evidence="1">LZ3.2</strain>
        <tissue evidence="1">Leaf</tissue>
    </source>
</reference>
<accession>A0A9J5WLI3</accession>
<evidence type="ECO:0000313" key="2">
    <source>
        <dbReference type="Proteomes" id="UP000824120"/>
    </source>
</evidence>
<dbReference type="AlphaFoldDB" id="A0A9J5WLI3"/>
<protein>
    <submittedName>
        <fullName evidence="1">Uncharacterized protein</fullName>
    </submittedName>
</protein>
<proteinExistence type="predicted"/>
<name>A0A9J5WLI3_SOLCO</name>
<comment type="caution">
    <text evidence="1">The sequence shown here is derived from an EMBL/GenBank/DDBJ whole genome shotgun (WGS) entry which is preliminary data.</text>
</comment>
<evidence type="ECO:0000313" key="1">
    <source>
        <dbReference type="EMBL" id="KAG5575896.1"/>
    </source>
</evidence>